<proteinExistence type="inferred from homology"/>
<dbReference type="PRINTS" id="PR00792">
    <property type="entry name" value="PEPSIN"/>
</dbReference>
<comment type="caution">
    <text evidence="10">The sequence shown here is derived from an EMBL/GenBank/DDBJ whole genome shotgun (WGS) entry which is preliminary data.</text>
</comment>
<keyword evidence="8" id="KW-1133">Transmembrane helix</keyword>
<evidence type="ECO:0000256" key="1">
    <source>
        <dbReference type="ARBA" id="ARBA00007447"/>
    </source>
</evidence>
<dbReference type="PROSITE" id="PS00141">
    <property type="entry name" value="ASP_PROTEASE"/>
    <property type="match status" value="1"/>
</dbReference>
<dbReference type="GeneID" id="92089019"/>
<keyword evidence="5 6" id="KW-0378">Hydrolase</keyword>
<evidence type="ECO:0000313" key="11">
    <source>
        <dbReference type="Proteomes" id="UP001480595"/>
    </source>
</evidence>
<evidence type="ECO:0000256" key="6">
    <source>
        <dbReference type="RuleBase" id="RU000454"/>
    </source>
</evidence>
<feature type="compositionally biased region" description="Gly residues" evidence="7">
    <location>
        <begin position="420"/>
        <end position="438"/>
    </location>
</feature>
<dbReference type="PANTHER" id="PTHR47966">
    <property type="entry name" value="BETA-SITE APP-CLEAVING ENZYME, ISOFORM A-RELATED"/>
    <property type="match status" value="1"/>
</dbReference>
<dbReference type="InterPro" id="IPR001969">
    <property type="entry name" value="Aspartic_peptidase_AS"/>
</dbReference>
<dbReference type="CDD" id="cd05474">
    <property type="entry name" value="SAP_like"/>
    <property type="match status" value="1"/>
</dbReference>
<keyword evidence="8" id="KW-0812">Transmembrane</keyword>
<keyword evidence="4 6" id="KW-0064">Aspartyl protease</keyword>
<feature type="transmembrane region" description="Helical" evidence="8">
    <location>
        <begin position="448"/>
        <end position="467"/>
    </location>
</feature>
<dbReference type="InterPro" id="IPR033121">
    <property type="entry name" value="PEPTIDASE_A1"/>
</dbReference>
<protein>
    <submittedName>
        <fullName evidence="10">Candidapepsin-1</fullName>
    </submittedName>
</protein>
<keyword evidence="2 6" id="KW-0645">Protease</keyword>
<dbReference type="InterPro" id="IPR021109">
    <property type="entry name" value="Peptidase_aspartic_dom_sf"/>
</dbReference>
<evidence type="ECO:0000313" key="10">
    <source>
        <dbReference type="EMBL" id="KAK8073648.1"/>
    </source>
</evidence>
<dbReference type="SUPFAM" id="SSF50630">
    <property type="entry name" value="Acid proteases"/>
    <property type="match status" value="1"/>
</dbReference>
<organism evidence="10 11">
    <name type="scientific">Apiospora phragmitis</name>
    <dbReference type="NCBI Taxonomy" id="2905665"/>
    <lineage>
        <taxon>Eukaryota</taxon>
        <taxon>Fungi</taxon>
        <taxon>Dikarya</taxon>
        <taxon>Ascomycota</taxon>
        <taxon>Pezizomycotina</taxon>
        <taxon>Sordariomycetes</taxon>
        <taxon>Xylariomycetidae</taxon>
        <taxon>Amphisphaeriales</taxon>
        <taxon>Apiosporaceae</taxon>
        <taxon>Apiospora</taxon>
    </lineage>
</organism>
<keyword evidence="11" id="KW-1185">Reference proteome</keyword>
<gene>
    <name evidence="10" type="ORF">PG994_004547</name>
</gene>
<dbReference type="Pfam" id="PF00026">
    <property type="entry name" value="Asp"/>
    <property type="match status" value="1"/>
</dbReference>
<name>A0ABR1VQW6_9PEZI</name>
<evidence type="ECO:0000259" key="9">
    <source>
        <dbReference type="PROSITE" id="PS51767"/>
    </source>
</evidence>
<feature type="region of interest" description="Disordered" evidence="7">
    <location>
        <begin position="404"/>
        <end position="443"/>
    </location>
</feature>
<evidence type="ECO:0000256" key="8">
    <source>
        <dbReference type="SAM" id="Phobius"/>
    </source>
</evidence>
<evidence type="ECO:0000256" key="5">
    <source>
        <dbReference type="ARBA" id="ARBA00022801"/>
    </source>
</evidence>
<feature type="domain" description="Peptidase A1" evidence="9">
    <location>
        <begin position="63"/>
        <end position="388"/>
    </location>
</feature>
<evidence type="ECO:0000256" key="7">
    <source>
        <dbReference type="SAM" id="MobiDB-lite"/>
    </source>
</evidence>
<dbReference type="InterPro" id="IPR001461">
    <property type="entry name" value="Aspartic_peptidase_A1"/>
</dbReference>
<dbReference type="EMBL" id="JAQQWL010000005">
    <property type="protein sequence ID" value="KAK8073648.1"/>
    <property type="molecule type" value="Genomic_DNA"/>
</dbReference>
<keyword evidence="8" id="KW-0472">Membrane</keyword>
<dbReference type="PROSITE" id="PS51767">
    <property type="entry name" value="PEPTIDASE_A1"/>
    <property type="match status" value="1"/>
</dbReference>
<accession>A0ABR1VQW6</accession>
<sequence length="469" mass="49500">MRDLQMWAQLALAAAGAVDTIEVPRSENGFVSMPISYKSHDRPLMKRDEDNNVPLFNISVLSYLIELTIGTPGQPVKVAIDTGSSELWVNPNCKTSQSTAQYQECLTNGEYDPDQSSTSTDLNSMNTIPYGIGTVEIEYYKDNVALPNSTIKLKDIQVGAASRSQDLNEGILGLSFGGKAPTADLRYNNFVDELVLQNVTDSRTFSVALGNQDASNGGVIIFGGIDTGKFTGKMTTVPVLGPQGGENLYRVRRYWVQLKSIGSTMGGSSKKYDNSATAIVIDTGSSLSTLPSGVVSSMVRDLNGQTDRQGNVIVPCPSSSTTDNTFDFDFGAVPIRIPYRNFVIEAGPRTCILGVQAATSGGVMLLGDTFMRSAYVVFDQDNMQVGLAPYANCGENEQTIPAGGVGNVQGKCDSSNSNSGNGGGGGSNSGSGNGGSGSGDKKDTATGLSATLAPLALLFWTLCISFMTM</sequence>
<evidence type="ECO:0000256" key="3">
    <source>
        <dbReference type="ARBA" id="ARBA00022729"/>
    </source>
</evidence>
<dbReference type="Gene3D" id="2.40.70.10">
    <property type="entry name" value="Acid Proteases"/>
    <property type="match status" value="2"/>
</dbReference>
<dbReference type="PANTHER" id="PTHR47966:SF65">
    <property type="entry name" value="ASPARTIC-TYPE ENDOPEPTIDASE"/>
    <property type="match status" value="1"/>
</dbReference>
<dbReference type="RefSeq" id="XP_066718123.1">
    <property type="nucleotide sequence ID" value="XM_066855956.1"/>
</dbReference>
<dbReference type="Proteomes" id="UP001480595">
    <property type="component" value="Unassembled WGS sequence"/>
</dbReference>
<keyword evidence="3" id="KW-0732">Signal</keyword>
<reference evidence="10 11" key="1">
    <citation type="submission" date="2023-01" db="EMBL/GenBank/DDBJ databases">
        <title>Analysis of 21 Apiospora genomes using comparative genomics revels a genus with tremendous synthesis potential of carbohydrate active enzymes and secondary metabolites.</title>
        <authorList>
            <person name="Sorensen T."/>
        </authorList>
    </citation>
    <scope>NUCLEOTIDE SEQUENCE [LARGE SCALE GENOMIC DNA]</scope>
    <source>
        <strain evidence="10 11">CBS 135458</strain>
    </source>
</reference>
<evidence type="ECO:0000256" key="4">
    <source>
        <dbReference type="ARBA" id="ARBA00022750"/>
    </source>
</evidence>
<comment type="similarity">
    <text evidence="1 6">Belongs to the peptidase A1 family.</text>
</comment>
<evidence type="ECO:0000256" key="2">
    <source>
        <dbReference type="ARBA" id="ARBA00022670"/>
    </source>
</evidence>
<dbReference type="InterPro" id="IPR033876">
    <property type="entry name" value="SAP-like"/>
</dbReference>